<dbReference type="InterPro" id="IPR016192">
    <property type="entry name" value="APOBEC/CMP_deaminase_Zn-bd"/>
</dbReference>
<dbReference type="FunFam" id="3.40.140.10:FF:000011">
    <property type="entry name" value="tRNA-specific adenosine deaminase"/>
    <property type="match status" value="1"/>
</dbReference>
<dbReference type="PROSITE" id="PS51747">
    <property type="entry name" value="CYT_DCMP_DEAMINASES_2"/>
    <property type="match status" value="1"/>
</dbReference>
<evidence type="ECO:0000256" key="2">
    <source>
        <dbReference type="ARBA" id="ARBA00022723"/>
    </source>
</evidence>
<keyword evidence="7" id="KW-1185">Reference proteome</keyword>
<protein>
    <submittedName>
        <fullName evidence="6">tRNA-specific adenosine deaminase</fullName>
    </submittedName>
</protein>
<feature type="domain" description="CMP/dCMP-type deaminase" evidence="5">
    <location>
        <begin position="1"/>
        <end position="125"/>
    </location>
</feature>
<dbReference type="InterPro" id="IPR002125">
    <property type="entry name" value="CMP_dCMP_dom"/>
</dbReference>
<dbReference type="PANTHER" id="PTHR11079:SF161">
    <property type="entry name" value="CMP_DCMP-TYPE DEAMINASE DOMAIN-CONTAINING PROTEIN"/>
    <property type="match status" value="1"/>
</dbReference>
<dbReference type="SUPFAM" id="SSF53927">
    <property type="entry name" value="Cytidine deaminase-like"/>
    <property type="match status" value="1"/>
</dbReference>
<evidence type="ECO:0000313" key="7">
    <source>
        <dbReference type="Proteomes" id="UP000646365"/>
    </source>
</evidence>
<dbReference type="RefSeq" id="WP_189042994.1">
    <property type="nucleotide sequence ID" value="NZ_BMJQ01000002.1"/>
</dbReference>
<keyword evidence="2" id="KW-0479">Metal-binding</keyword>
<dbReference type="AlphaFoldDB" id="A0A8J3E1Y0"/>
<dbReference type="GO" id="GO:0047974">
    <property type="term" value="F:guanosine deaminase activity"/>
    <property type="evidence" value="ECO:0007669"/>
    <property type="project" value="TreeGrafter"/>
</dbReference>
<sequence length="156" mass="16819">MSAEIFMRRAIALSVEQVRAGVGGPFGAVIVKDGRIIAEGANRVTSSHDPTAHAEIVAIRNACAALHDFNLAGCEIYTSCEPCPMCLAAIYWARLDRIHYGNGRADAARIGFDDAFLYDEIAQPLGARRIPTVQLLPDEAEAAFAAWSAKADKIPY</sequence>
<gene>
    <name evidence="6" type="ORF">GCM10011611_09320</name>
</gene>
<comment type="similarity">
    <text evidence="1">Belongs to the cytidine and deoxycytidylate deaminase family.</text>
</comment>
<reference evidence="6" key="2">
    <citation type="submission" date="2020-09" db="EMBL/GenBank/DDBJ databases">
        <authorList>
            <person name="Sun Q."/>
            <person name="Zhou Y."/>
        </authorList>
    </citation>
    <scope>NUCLEOTIDE SEQUENCE</scope>
    <source>
        <strain evidence="6">CGMCC 1.15725</strain>
    </source>
</reference>
<dbReference type="PANTHER" id="PTHR11079">
    <property type="entry name" value="CYTOSINE DEAMINASE FAMILY MEMBER"/>
    <property type="match status" value="1"/>
</dbReference>
<dbReference type="CDD" id="cd01285">
    <property type="entry name" value="nucleoside_deaminase"/>
    <property type="match status" value="1"/>
</dbReference>
<dbReference type="EMBL" id="BMJQ01000002">
    <property type="protein sequence ID" value="GGF05949.1"/>
    <property type="molecule type" value="Genomic_DNA"/>
</dbReference>
<keyword evidence="4" id="KW-0862">Zinc</keyword>
<dbReference type="Proteomes" id="UP000646365">
    <property type="component" value="Unassembled WGS sequence"/>
</dbReference>
<organism evidence="6 7">
    <name type="scientific">Aliidongia dinghuensis</name>
    <dbReference type="NCBI Taxonomy" id="1867774"/>
    <lineage>
        <taxon>Bacteria</taxon>
        <taxon>Pseudomonadati</taxon>
        <taxon>Pseudomonadota</taxon>
        <taxon>Alphaproteobacteria</taxon>
        <taxon>Rhodospirillales</taxon>
        <taxon>Dongiaceae</taxon>
        <taxon>Aliidongia</taxon>
    </lineage>
</organism>
<evidence type="ECO:0000256" key="4">
    <source>
        <dbReference type="ARBA" id="ARBA00022833"/>
    </source>
</evidence>
<proteinExistence type="inferred from homology"/>
<keyword evidence="3" id="KW-0378">Hydrolase</keyword>
<accession>A0A8J3E1Y0</accession>
<name>A0A8J3E1Y0_9PROT</name>
<dbReference type="Pfam" id="PF00383">
    <property type="entry name" value="dCMP_cyt_deam_1"/>
    <property type="match status" value="1"/>
</dbReference>
<reference evidence="6" key="1">
    <citation type="journal article" date="2014" name="Int. J. Syst. Evol. Microbiol.">
        <title>Complete genome sequence of Corynebacterium casei LMG S-19264T (=DSM 44701T), isolated from a smear-ripened cheese.</title>
        <authorList>
            <consortium name="US DOE Joint Genome Institute (JGI-PGF)"/>
            <person name="Walter F."/>
            <person name="Albersmeier A."/>
            <person name="Kalinowski J."/>
            <person name="Ruckert C."/>
        </authorList>
    </citation>
    <scope>NUCLEOTIDE SEQUENCE</scope>
    <source>
        <strain evidence="6">CGMCC 1.15725</strain>
    </source>
</reference>
<dbReference type="Gene3D" id="3.40.140.10">
    <property type="entry name" value="Cytidine Deaminase, domain 2"/>
    <property type="match status" value="1"/>
</dbReference>
<evidence type="ECO:0000256" key="1">
    <source>
        <dbReference type="ARBA" id="ARBA00006576"/>
    </source>
</evidence>
<evidence type="ECO:0000259" key="5">
    <source>
        <dbReference type="PROSITE" id="PS51747"/>
    </source>
</evidence>
<evidence type="ECO:0000256" key="3">
    <source>
        <dbReference type="ARBA" id="ARBA00022801"/>
    </source>
</evidence>
<dbReference type="GO" id="GO:0006152">
    <property type="term" value="P:purine nucleoside catabolic process"/>
    <property type="evidence" value="ECO:0007669"/>
    <property type="project" value="TreeGrafter"/>
</dbReference>
<evidence type="ECO:0000313" key="6">
    <source>
        <dbReference type="EMBL" id="GGF05949.1"/>
    </source>
</evidence>
<dbReference type="GO" id="GO:0008270">
    <property type="term" value="F:zinc ion binding"/>
    <property type="evidence" value="ECO:0007669"/>
    <property type="project" value="InterPro"/>
</dbReference>
<dbReference type="PROSITE" id="PS00903">
    <property type="entry name" value="CYT_DCMP_DEAMINASES_1"/>
    <property type="match status" value="1"/>
</dbReference>
<comment type="caution">
    <text evidence="6">The sequence shown here is derived from an EMBL/GenBank/DDBJ whole genome shotgun (WGS) entry which is preliminary data.</text>
</comment>
<dbReference type="InterPro" id="IPR016193">
    <property type="entry name" value="Cytidine_deaminase-like"/>
</dbReference>